<dbReference type="PRINTS" id="PR00105">
    <property type="entry name" value="C5METTRFRASE"/>
</dbReference>
<comment type="similarity">
    <text evidence="6 7">Belongs to the class I-like SAM-binding methyltransferase superfamily. C5-methyltransferase family.</text>
</comment>
<keyword evidence="5" id="KW-0680">Restriction system</keyword>
<dbReference type="SUPFAM" id="SSF53335">
    <property type="entry name" value="S-adenosyl-L-methionine-dependent methyltransferases"/>
    <property type="match status" value="1"/>
</dbReference>
<protein>
    <recommendedName>
        <fullName evidence="1">DNA (cytosine-5-)-methyltransferase</fullName>
        <ecNumber evidence="1">2.1.1.37</ecNumber>
    </recommendedName>
</protein>
<name>A0A1X7D0G6_9MICC</name>
<evidence type="ECO:0000256" key="4">
    <source>
        <dbReference type="ARBA" id="ARBA00022691"/>
    </source>
</evidence>
<evidence type="ECO:0000256" key="1">
    <source>
        <dbReference type="ARBA" id="ARBA00011975"/>
    </source>
</evidence>
<gene>
    <name evidence="9" type="ORF">SAMN06296028_10784</name>
</gene>
<evidence type="ECO:0000313" key="10">
    <source>
        <dbReference type="Proteomes" id="UP000192929"/>
    </source>
</evidence>
<dbReference type="Proteomes" id="UP000192929">
    <property type="component" value="Unassembled WGS sequence"/>
</dbReference>
<evidence type="ECO:0000256" key="8">
    <source>
        <dbReference type="SAM" id="MobiDB-lite"/>
    </source>
</evidence>
<feature type="active site" evidence="6">
    <location>
        <position position="89"/>
    </location>
</feature>
<keyword evidence="10" id="KW-1185">Reference proteome</keyword>
<dbReference type="EC" id="2.1.1.37" evidence="1"/>
<keyword evidence="2 6" id="KW-0489">Methyltransferase</keyword>
<accession>A0A1X7D0G6</accession>
<dbReference type="PANTHER" id="PTHR10629:SF52">
    <property type="entry name" value="DNA (CYTOSINE-5)-METHYLTRANSFERASE 1"/>
    <property type="match status" value="1"/>
</dbReference>
<dbReference type="AlphaFoldDB" id="A0A1X7D0G6"/>
<keyword evidence="4 6" id="KW-0949">S-adenosyl-L-methionine</keyword>
<dbReference type="NCBIfam" id="TIGR00675">
    <property type="entry name" value="dcm"/>
    <property type="match status" value="1"/>
</dbReference>
<keyword evidence="3 6" id="KW-0808">Transferase</keyword>
<evidence type="ECO:0000313" key="9">
    <source>
        <dbReference type="EMBL" id="SMF06462.1"/>
    </source>
</evidence>
<dbReference type="EMBL" id="FXAC01000007">
    <property type="protein sequence ID" value="SMF06462.1"/>
    <property type="molecule type" value="Genomic_DNA"/>
</dbReference>
<dbReference type="GO" id="GO:0003677">
    <property type="term" value="F:DNA binding"/>
    <property type="evidence" value="ECO:0007669"/>
    <property type="project" value="TreeGrafter"/>
</dbReference>
<dbReference type="GO" id="GO:0044027">
    <property type="term" value="P:negative regulation of gene expression via chromosomal CpG island methylation"/>
    <property type="evidence" value="ECO:0007669"/>
    <property type="project" value="TreeGrafter"/>
</dbReference>
<proteinExistence type="inferred from homology"/>
<dbReference type="InterPro" id="IPR029063">
    <property type="entry name" value="SAM-dependent_MTases_sf"/>
</dbReference>
<evidence type="ECO:0000256" key="7">
    <source>
        <dbReference type="RuleBase" id="RU000416"/>
    </source>
</evidence>
<evidence type="ECO:0000256" key="2">
    <source>
        <dbReference type="ARBA" id="ARBA00022603"/>
    </source>
</evidence>
<organism evidence="9 10">
    <name type="scientific">Kocuria marina subsp. indica</name>
    <dbReference type="NCBI Taxonomy" id="1049583"/>
    <lineage>
        <taxon>Bacteria</taxon>
        <taxon>Bacillati</taxon>
        <taxon>Actinomycetota</taxon>
        <taxon>Actinomycetes</taxon>
        <taxon>Micrococcales</taxon>
        <taxon>Micrococcaceae</taxon>
        <taxon>Kocuria</taxon>
    </lineage>
</organism>
<feature type="region of interest" description="Disordered" evidence="8">
    <location>
        <begin position="230"/>
        <end position="263"/>
    </location>
</feature>
<dbReference type="PANTHER" id="PTHR10629">
    <property type="entry name" value="CYTOSINE-SPECIFIC METHYLTRANSFERASE"/>
    <property type="match status" value="1"/>
</dbReference>
<dbReference type="PROSITE" id="PS51679">
    <property type="entry name" value="SAM_MT_C5"/>
    <property type="match status" value="1"/>
</dbReference>
<evidence type="ECO:0000256" key="5">
    <source>
        <dbReference type="ARBA" id="ARBA00022747"/>
    </source>
</evidence>
<sequence>MVLPRIVSLFSGAGGLDLGFHQEGYEIAFAVDRMAAAIQTHKRNFPTTTSVAADITARSEPSGRLVILDEIAKVLKDGEAIGIIGGPPCQGFSRANPNSRADDPRNQMPTYYLEIVEALQARYDVQFVLFENVMGIRDAKHSVTFRGILGRFKELKLTAGVTDHSALDYGVPQTRNRVIISGFKSEAAARAFKPKTIPREEVDLTVRGTIGFLPQPAFFSRSLSVDEIRPHPNHWTMTPRSKRFKGETDGPAPTRSFRRLSWDKPSPTVAYGHREIHVHPDGTRRLSIYEAMLLQGFPETFVLEGTLSQQVEQVSNAVPPPVASSLAAATRVALTAASSIGQQTAA</sequence>
<dbReference type="GO" id="GO:0009307">
    <property type="term" value="P:DNA restriction-modification system"/>
    <property type="evidence" value="ECO:0007669"/>
    <property type="project" value="UniProtKB-KW"/>
</dbReference>
<dbReference type="GO" id="GO:0032259">
    <property type="term" value="P:methylation"/>
    <property type="evidence" value="ECO:0007669"/>
    <property type="project" value="UniProtKB-KW"/>
</dbReference>
<dbReference type="Pfam" id="PF00145">
    <property type="entry name" value="DNA_methylase"/>
    <property type="match status" value="1"/>
</dbReference>
<dbReference type="Gene3D" id="3.90.120.10">
    <property type="entry name" value="DNA Methylase, subunit A, domain 2"/>
    <property type="match status" value="1"/>
</dbReference>
<dbReference type="Gene3D" id="3.40.50.150">
    <property type="entry name" value="Vaccinia Virus protein VP39"/>
    <property type="match status" value="1"/>
</dbReference>
<evidence type="ECO:0000256" key="6">
    <source>
        <dbReference type="PROSITE-ProRule" id="PRU01016"/>
    </source>
</evidence>
<dbReference type="GO" id="GO:0003886">
    <property type="term" value="F:DNA (cytosine-5-)-methyltransferase activity"/>
    <property type="evidence" value="ECO:0007669"/>
    <property type="project" value="UniProtKB-EC"/>
</dbReference>
<evidence type="ECO:0000256" key="3">
    <source>
        <dbReference type="ARBA" id="ARBA00022679"/>
    </source>
</evidence>
<dbReference type="InterPro" id="IPR050390">
    <property type="entry name" value="C5-Methyltransferase"/>
</dbReference>
<dbReference type="InterPro" id="IPR001525">
    <property type="entry name" value="C5_MeTfrase"/>
</dbReference>
<reference evidence="10" key="1">
    <citation type="submission" date="2017-04" db="EMBL/GenBank/DDBJ databases">
        <authorList>
            <person name="Varghese N."/>
            <person name="Submissions S."/>
        </authorList>
    </citation>
    <scope>NUCLEOTIDE SEQUENCE [LARGE SCALE GENOMIC DNA]</scope>
    <source>
        <strain evidence="10">NIO-1021</strain>
    </source>
</reference>